<keyword evidence="2" id="KW-0812">Transmembrane</keyword>
<evidence type="ECO:0000256" key="2">
    <source>
        <dbReference type="SAM" id="Phobius"/>
    </source>
</evidence>
<name>A0A7S4FAQ8_CHRCT</name>
<dbReference type="AlphaFoldDB" id="A0A7S4FAQ8"/>
<feature type="compositionally biased region" description="Acidic residues" evidence="1">
    <location>
        <begin position="399"/>
        <end position="440"/>
    </location>
</feature>
<feature type="region of interest" description="Disordered" evidence="1">
    <location>
        <begin position="397"/>
        <end position="440"/>
    </location>
</feature>
<feature type="region of interest" description="Disordered" evidence="1">
    <location>
        <begin position="239"/>
        <end position="261"/>
    </location>
</feature>
<dbReference type="EMBL" id="HBIZ01057346">
    <property type="protein sequence ID" value="CAE0783522.1"/>
    <property type="molecule type" value="Transcribed_RNA"/>
</dbReference>
<reference evidence="3" key="1">
    <citation type="submission" date="2021-01" db="EMBL/GenBank/DDBJ databases">
        <authorList>
            <person name="Corre E."/>
            <person name="Pelletier E."/>
            <person name="Niang G."/>
            <person name="Scheremetjew M."/>
            <person name="Finn R."/>
            <person name="Kale V."/>
            <person name="Holt S."/>
            <person name="Cochrane G."/>
            <person name="Meng A."/>
            <person name="Brown T."/>
            <person name="Cohen L."/>
        </authorList>
    </citation>
    <scope>NUCLEOTIDE SEQUENCE</scope>
    <source>
        <strain evidence="3">CCMP645</strain>
    </source>
</reference>
<evidence type="ECO:0000256" key="1">
    <source>
        <dbReference type="SAM" id="MobiDB-lite"/>
    </source>
</evidence>
<feature type="transmembrane region" description="Helical" evidence="2">
    <location>
        <begin position="533"/>
        <end position="557"/>
    </location>
</feature>
<keyword evidence="2" id="KW-0472">Membrane</keyword>
<feature type="compositionally biased region" description="Basic and acidic residues" evidence="1">
    <location>
        <begin position="603"/>
        <end position="617"/>
    </location>
</feature>
<organism evidence="3">
    <name type="scientific">Chrysotila carterae</name>
    <name type="common">Marine alga</name>
    <name type="synonym">Syracosphaera carterae</name>
    <dbReference type="NCBI Taxonomy" id="13221"/>
    <lineage>
        <taxon>Eukaryota</taxon>
        <taxon>Haptista</taxon>
        <taxon>Haptophyta</taxon>
        <taxon>Prymnesiophyceae</taxon>
        <taxon>Isochrysidales</taxon>
        <taxon>Isochrysidaceae</taxon>
        <taxon>Chrysotila</taxon>
    </lineage>
</organism>
<proteinExistence type="predicted"/>
<accession>A0A7S4FAQ8</accession>
<protein>
    <submittedName>
        <fullName evidence="3">Uncharacterized protein</fullName>
    </submittedName>
</protein>
<gene>
    <name evidence="3" type="ORF">PCAR00345_LOCUS36226</name>
</gene>
<evidence type="ECO:0000313" key="3">
    <source>
        <dbReference type="EMBL" id="CAE0783522.1"/>
    </source>
</evidence>
<feature type="region of interest" description="Disordered" evidence="1">
    <location>
        <begin position="586"/>
        <end position="629"/>
    </location>
</feature>
<sequence>MTCRRRKLKWRQVACNDRNEHTTRESVKCDRTNETSTDPACHKTMFTNVGVVMAKGFPRASVSCHSAIFIPSMRMMYFASFGDCDEVLSTYQTCWQARSNQAVRGATVGSKQADSVGYDLAHQGSSQRGKCIVLAETFGSHRCSQDKRACALFSQSSGTLDVWRRCTLYSAVSSVVYSTACAFGIGRASWSAVVHRYVINITWLVFLFWPPTANAARVPHRTHSSHFPHITWSPPPQPYPPPSPPLPSLPPPPPPSPPLMPPPPCRAPTDVECNYGCGETPPKFARMIKSLPQSVPAAQCYACKSFGFMSNWADPANAAWCARGLFPVFRSSELTGDSCCMLLPCWSCDRWSDYQKALVAPRSPPPTLPPVPSPPSSPLTLIWDSEGEEWVRAGHHSDEYDDEVYDPDFQEGDEFPEDSDDDADNDGGDDGYGDDDDFIYEDEEGIGEGEEGMQEQAGHGENLMVLVVDGTSISAANRPDTTSTPLANPAGLVGAASFARHGVVLHHAKAGTSASLLLGLEQLMSYRVNGAQVGPLIIVSLATMVMATAAACFFLCLRRCVRCCVRCFDGGCRRGRTQETAALVSVSSEDVNDEQSSASSRRSSRDGGSRARREQRSRAARTHHQKAVI</sequence>
<feature type="compositionally biased region" description="Basic residues" evidence="1">
    <location>
        <begin position="618"/>
        <end position="629"/>
    </location>
</feature>
<keyword evidence="2" id="KW-1133">Transmembrane helix</keyword>